<dbReference type="Proteomes" id="UP001055159">
    <property type="component" value="Chromosome"/>
</dbReference>
<evidence type="ECO:0000313" key="1">
    <source>
        <dbReference type="EMBL" id="ULP36653.1"/>
    </source>
</evidence>
<keyword evidence="2" id="KW-1185">Reference proteome</keyword>
<evidence type="ECO:0000313" key="2">
    <source>
        <dbReference type="Proteomes" id="UP001055159"/>
    </source>
</evidence>
<protein>
    <recommendedName>
        <fullName evidence="3">Peptidase_C39 like family protein</fullName>
    </recommendedName>
</protein>
<evidence type="ECO:0008006" key="3">
    <source>
        <dbReference type="Google" id="ProtNLM"/>
    </source>
</evidence>
<gene>
    <name evidence="1" type="ORF">MJO55_26350</name>
</gene>
<organism evidence="1 2">
    <name type="scientific">Mycolicibacterium rufum</name>
    <dbReference type="NCBI Taxonomy" id="318424"/>
    <lineage>
        <taxon>Bacteria</taxon>
        <taxon>Bacillati</taxon>
        <taxon>Actinomycetota</taxon>
        <taxon>Actinomycetes</taxon>
        <taxon>Mycobacteriales</taxon>
        <taxon>Mycobacteriaceae</taxon>
        <taxon>Mycolicibacterium</taxon>
    </lineage>
</organism>
<dbReference type="RefSeq" id="WP_043413686.1">
    <property type="nucleotide sequence ID" value="NZ_CP092427.2"/>
</dbReference>
<sequence length="175" mass="19077">MRIAALALTQRDGRTCGPSVAVVAGALLDRAYGAQLSHPHARAWFAAEQARVHAAINRVWPRALGLTPAGMAAAISVHSVSRGRRYRWRPWRGRRDRFADVASAVPAGWPVAMLIGRVVPRHWVLIVEVRGDAWDCYEPSSGEVRTVAVDAARRARLTGLGYPRPFAFVVPGALV</sequence>
<accession>A0ABY3UAL6</accession>
<proteinExistence type="predicted"/>
<reference evidence="1" key="1">
    <citation type="submission" date="2022-08" db="EMBL/GenBank/DDBJ databases">
        <title>Whole genome sequencing of non-tuberculosis mycobacteria type-strains.</title>
        <authorList>
            <person name="Igarashi Y."/>
            <person name="Osugi A."/>
            <person name="Mitarai S."/>
        </authorList>
    </citation>
    <scope>NUCLEOTIDE SEQUENCE</scope>
    <source>
        <strain evidence="1">JCM 16372</strain>
    </source>
</reference>
<name>A0ABY3UAL6_9MYCO</name>
<dbReference type="EMBL" id="CP092427">
    <property type="protein sequence ID" value="ULP36653.1"/>
    <property type="molecule type" value="Genomic_DNA"/>
</dbReference>